<protein>
    <recommendedName>
        <fullName evidence="3">Hemophore-related protein</fullName>
    </recommendedName>
</protein>
<evidence type="ECO:0000313" key="1">
    <source>
        <dbReference type="EMBL" id="RPA61178.1"/>
    </source>
</evidence>
<evidence type="ECO:0000313" key="2">
    <source>
        <dbReference type="Proteomes" id="UP000267536"/>
    </source>
</evidence>
<comment type="caution">
    <text evidence="1">The sequence shown here is derived from an EMBL/GenBank/DDBJ whole genome shotgun (WGS) entry which is preliminary data.</text>
</comment>
<proteinExistence type="predicted"/>
<sequence length="139" mass="14897">MSMGLATTRRRVAVAVTGIGIAGVVGAGGAGIAGAAPTPPSPPKAFGTMCSVMQVERALAVEDPALWQQINSRPRAKRHFEETIVLSPAQRKALREKNRHAHPVRSTVMAFLRDHGIGAQQRTMTRDAMAKALRTCNKF</sequence>
<dbReference type="Proteomes" id="UP000267536">
    <property type="component" value="Unassembled WGS sequence"/>
</dbReference>
<accession>A0A3N4GHK0</accession>
<gene>
    <name evidence="1" type="ORF">EF294_11175</name>
</gene>
<dbReference type="OrthoDB" id="4376041at2"/>
<name>A0A3N4GHK0_9ACTN</name>
<dbReference type="EMBL" id="RKMH01000007">
    <property type="protein sequence ID" value="RPA61178.1"/>
    <property type="molecule type" value="Genomic_DNA"/>
</dbReference>
<organism evidence="1 2">
    <name type="scientific">Gordonia oryzae</name>
    <dbReference type="NCBI Taxonomy" id="2487349"/>
    <lineage>
        <taxon>Bacteria</taxon>
        <taxon>Bacillati</taxon>
        <taxon>Actinomycetota</taxon>
        <taxon>Actinomycetes</taxon>
        <taxon>Mycobacteriales</taxon>
        <taxon>Gordoniaceae</taxon>
        <taxon>Gordonia</taxon>
    </lineage>
</organism>
<keyword evidence="2" id="KW-1185">Reference proteome</keyword>
<dbReference type="AlphaFoldDB" id="A0A3N4GHK0"/>
<evidence type="ECO:0008006" key="3">
    <source>
        <dbReference type="Google" id="ProtNLM"/>
    </source>
</evidence>
<reference evidence="1 2" key="1">
    <citation type="submission" date="2018-11" db="EMBL/GenBank/DDBJ databases">
        <title>Draft genome sequence of Gordonia sp. RS15-1S isolated from rice stems.</title>
        <authorList>
            <person name="Muangham S."/>
        </authorList>
    </citation>
    <scope>NUCLEOTIDE SEQUENCE [LARGE SCALE GENOMIC DNA]</scope>
    <source>
        <strain evidence="1 2">RS15-1S</strain>
    </source>
</reference>
<dbReference type="RefSeq" id="WP_123929518.1">
    <property type="nucleotide sequence ID" value="NZ_JBPSDP010000006.1"/>
</dbReference>